<feature type="transmembrane region" description="Helical" evidence="8">
    <location>
        <begin position="365"/>
        <end position="386"/>
    </location>
</feature>
<reference evidence="10 11" key="1">
    <citation type="submission" date="2015-06" db="EMBL/GenBank/DDBJ databases">
        <title>Talaromyces atroroseus IBT 11181 draft genome.</title>
        <authorList>
            <person name="Rasmussen K.B."/>
            <person name="Rasmussen S."/>
            <person name="Petersen B."/>
            <person name="Sicheritz-Ponten T."/>
            <person name="Mortensen U.H."/>
            <person name="Thrane U."/>
        </authorList>
    </citation>
    <scope>NUCLEOTIDE SEQUENCE [LARGE SCALE GENOMIC DNA]</scope>
    <source>
        <strain evidence="10 11">IBT 11181</strain>
    </source>
</reference>
<evidence type="ECO:0000256" key="8">
    <source>
        <dbReference type="SAM" id="Phobius"/>
    </source>
</evidence>
<dbReference type="GO" id="GO:0016020">
    <property type="term" value="C:membrane"/>
    <property type="evidence" value="ECO:0007669"/>
    <property type="project" value="UniProtKB-SubCell"/>
</dbReference>
<feature type="transmembrane region" description="Helical" evidence="8">
    <location>
        <begin position="302"/>
        <end position="322"/>
    </location>
</feature>
<dbReference type="PANTHER" id="PTHR35340">
    <property type="entry name" value="PQQ ENZYME REPEAT PROTEIN-RELATED"/>
    <property type="match status" value="1"/>
</dbReference>
<evidence type="ECO:0000256" key="5">
    <source>
        <dbReference type="ARBA" id="ARBA00023136"/>
    </source>
</evidence>
<dbReference type="GO" id="GO:0022857">
    <property type="term" value="F:transmembrane transporter activity"/>
    <property type="evidence" value="ECO:0007669"/>
    <property type="project" value="InterPro"/>
</dbReference>
<dbReference type="InterPro" id="IPR020846">
    <property type="entry name" value="MFS_dom"/>
</dbReference>
<dbReference type="FunFam" id="1.20.1250.20:FF:000064">
    <property type="entry name" value="MFS allantoate transporter"/>
    <property type="match status" value="1"/>
</dbReference>
<feature type="compositionally biased region" description="Basic and acidic residues" evidence="7">
    <location>
        <begin position="8"/>
        <end position="17"/>
    </location>
</feature>
<dbReference type="Gene3D" id="1.20.1250.20">
    <property type="entry name" value="MFS general substrate transporter like domains"/>
    <property type="match status" value="2"/>
</dbReference>
<feature type="region of interest" description="Disordered" evidence="7">
    <location>
        <begin position="1"/>
        <end position="32"/>
    </location>
</feature>
<sequence>MTGPDPQAFEKPDENMEKVAPVISRDRSEMEGQLKYDKGTDEALKFIGGHAVEVTEEADRRVRRKIDSRLLPWMCGLYLLQYLDKTALSYASSMGMKADTHMSTSEYSWTGSIFYVGYLVFEYPHNRLMQKFPLGKYLSICVILWGMVLSATAGTQNAAGVLAVRFFLGALEGAVTAGFVLVTSQWYPLKDQGTRCAIWFSFNGVSQIIGGVLAYGVYTGFEKAHYTFPSWKAIFLIPGLLTAVCGMFMYYFMPDSPVTARWLTEEEKHIAVERIRGNQQGIGSKVFKWSQIREVFTDIRTYLIFFFMVTVDIPNGGITVFFTELIESFGFDTEKTFLLAMPGGLVEVISLIGLSYLANKINNRMFCAVIGQLFGLLGMALMMGLSRSGVTAYPIGQLVGYYLMMGNTATALTLVLSVISSNTAGYTKKTTVNAIALVGYCVGFLIGPQTYRQSPAYPDAKWTTIAMWTFALLCCLALYFVNKRENDRRDKLAAELPPQPEGQEFLDLTDKENLKWPWEPNHSSRRGLLPVASGLFVFLTAIASVSFLLAPVLRRLHLQFGLTLFDYGFYGLYPTRHYVSFDLASPDVELARWDSRCSDDYVFMAPHGKPIEGSWPLILDARGNLVWTMPTVDTTQDFHVQEYLGEKYLTYWHGENLNGHGLGSWSMLDSSYVHRFEVVTIGDFDGDLHDFQITSNGTALAVIYDLQAANLMGQGGPQSGFIYDGVFQEIDIATGNLLFEWRTSQHVPLDSSYKTLGVGGKDRSLPWDPYHINSIDKDEAGNYLVSMRHTHALYSIDGTTGEILWTLGGKANQFIDVSDGQATNFAWQHDARWRDNRTITLFNNNAKDFLGPVTQSRGMILDIDVSNRVVGLRASYFHPEGLRAASQGNVQILPDSGNVFIGWGHCAAYTEFAPDGEVLCDTHYAPSNWFQLSILFSYRVYKSSWVGRPLTIPAAAVIGDSVYVSWNGATEIVAWRLELWDGSDLNDMNFLPSTIVEKNGFETKIELPKALPNIYFRVVALDDQHDVLGRTEVLAKHRKTTFAEALWNIWNMMSRAVLITVLMLVCCVILAIFWIWTLWPSRFRCHLGRRFRFQPVSTDEHTAIPLMNNNHDHAD</sequence>
<proteinExistence type="inferred from homology"/>
<dbReference type="RefSeq" id="XP_020122314.1">
    <property type="nucleotide sequence ID" value="XM_020264357.1"/>
</dbReference>
<keyword evidence="5 8" id="KW-0472">Membrane</keyword>
<dbReference type="InterPro" id="IPR011047">
    <property type="entry name" value="Quinoprotein_ADH-like_sf"/>
</dbReference>
<feature type="transmembrane region" description="Helical" evidence="8">
    <location>
        <begin position="162"/>
        <end position="184"/>
    </location>
</feature>
<feature type="transmembrane region" description="Helical" evidence="8">
    <location>
        <begin position="462"/>
        <end position="481"/>
    </location>
</feature>
<evidence type="ECO:0000313" key="11">
    <source>
        <dbReference type="Proteomes" id="UP000214365"/>
    </source>
</evidence>
<feature type="transmembrane region" description="Helical" evidence="8">
    <location>
        <begin position="431"/>
        <end position="450"/>
    </location>
</feature>
<feature type="transmembrane region" description="Helical" evidence="8">
    <location>
        <begin position="528"/>
        <end position="550"/>
    </location>
</feature>
<dbReference type="PANTHER" id="PTHR35340:SF5">
    <property type="entry name" value="ASST-DOMAIN-CONTAINING PROTEIN"/>
    <property type="match status" value="1"/>
</dbReference>
<dbReference type="GeneID" id="31002083"/>
<feature type="transmembrane region" description="Helical" evidence="8">
    <location>
        <begin position="107"/>
        <end position="125"/>
    </location>
</feature>
<evidence type="ECO:0000256" key="4">
    <source>
        <dbReference type="ARBA" id="ARBA00022989"/>
    </source>
</evidence>
<keyword evidence="11" id="KW-1185">Reference proteome</keyword>
<accession>A0A225ARR2</accession>
<evidence type="ECO:0000259" key="9">
    <source>
        <dbReference type="PROSITE" id="PS50850"/>
    </source>
</evidence>
<dbReference type="PROSITE" id="PS50850">
    <property type="entry name" value="MFS"/>
    <property type="match status" value="1"/>
</dbReference>
<dbReference type="Proteomes" id="UP000214365">
    <property type="component" value="Unassembled WGS sequence"/>
</dbReference>
<dbReference type="InterPro" id="IPR011701">
    <property type="entry name" value="MFS"/>
</dbReference>
<comment type="caution">
    <text evidence="10">The sequence shown here is derived from an EMBL/GenBank/DDBJ whole genome shotgun (WGS) entry which is preliminary data.</text>
</comment>
<protein>
    <recommendedName>
        <fullName evidence="9">Major facilitator superfamily (MFS) profile domain-containing protein</fullName>
    </recommendedName>
</protein>
<dbReference type="Pfam" id="PF14269">
    <property type="entry name" value="Arylsulfotran_2"/>
    <property type="match status" value="1"/>
</dbReference>
<feature type="transmembrane region" description="Helical" evidence="8">
    <location>
        <begin position="1056"/>
        <end position="1079"/>
    </location>
</feature>
<dbReference type="SUPFAM" id="SSF103473">
    <property type="entry name" value="MFS general substrate transporter"/>
    <property type="match status" value="1"/>
</dbReference>
<feature type="domain" description="Major facilitator superfamily (MFS) profile" evidence="9">
    <location>
        <begin position="70"/>
        <end position="489"/>
    </location>
</feature>
<keyword evidence="2" id="KW-0813">Transport</keyword>
<dbReference type="InterPro" id="IPR053143">
    <property type="entry name" value="Arylsulfate_ST"/>
</dbReference>
<dbReference type="InterPro" id="IPR036259">
    <property type="entry name" value="MFS_trans_sf"/>
</dbReference>
<dbReference type="SUPFAM" id="SSF50998">
    <property type="entry name" value="Quinoprotein alcohol dehydrogenase-like"/>
    <property type="match status" value="1"/>
</dbReference>
<organism evidence="10 11">
    <name type="scientific">Talaromyces atroroseus</name>
    <dbReference type="NCBI Taxonomy" id="1441469"/>
    <lineage>
        <taxon>Eukaryota</taxon>
        <taxon>Fungi</taxon>
        <taxon>Dikarya</taxon>
        <taxon>Ascomycota</taxon>
        <taxon>Pezizomycotina</taxon>
        <taxon>Eurotiomycetes</taxon>
        <taxon>Eurotiomycetidae</taxon>
        <taxon>Eurotiales</taxon>
        <taxon>Trichocomaceae</taxon>
        <taxon>Talaromyces</taxon>
        <taxon>Talaromyces sect. Trachyspermi</taxon>
    </lineage>
</organism>
<comment type="similarity">
    <text evidence="6">Belongs to the major facilitator superfamily. Allantoate permease family.</text>
</comment>
<feature type="transmembrane region" description="Helical" evidence="8">
    <location>
        <begin position="337"/>
        <end position="358"/>
    </location>
</feature>
<feature type="transmembrane region" description="Helical" evidence="8">
    <location>
        <begin position="398"/>
        <end position="419"/>
    </location>
</feature>
<dbReference type="EMBL" id="LFMY01000003">
    <property type="protein sequence ID" value="OKL62193.1"/>
    <property type="molecule type" value="Genomic_DNA"/>
</dbReference>
<dbReference type="OrthoDB" id="5427350at2759"/>
<evidence type="ECO:0000313" key="10">
    <source>
        <dbReference type="EMBL" id="OKL62193.1"/>
    </source>
</evidence>
<name>A0A225ARR2_TALAT</name>
<dbReference type="Pfam" id="PF07690">
    <property type="entry name" value="MFS_1"/>
    <property type="match status" value="1"/>
</dbReference>
<feature type="transmembrane region" description="Helical" evidence="8">
    <location>
        <begin position="70"/>
        <end position="87"/>
    </location>
</feature>
<dbReference type="AlphaFoldDB" id="A0A225ARR2"/>
<gene>
    <name evidence="10" type="ORF">UA08_02328</name>
</gene>
<keyword evidence="4 8" id="KW-1133">Transmembrane helix</keyword>
<evidence type="ECO:0000256" key="7">
    <source>
        <dbReference type="SAM" id="MobiDB-lite"/>
    </source>
</evidence>
<feature type="transmembrane region" description="Helical" evidence="8">
    <location>
        <begin position="230"/>
        <end position="252"/>
    </location>
</feature>
<evidence type="ECO:0000256" key="3">
    <source>
        <dbReference type="ARBA" id="ARBA00022692"/>
    </source>
</evidence>
<comment type="subcellular location">
    <subcellularLocation>
        <location evidence="1">Membrane</location>
        <topology evidence="1">Multi-pass membrane protein</topology>
    </subcellularLocation>
</comment>
<dbReference type="STRING" id="1441469.A0A225ARR2"/>
<dbReference type="InterPro" id="IPR039535">
    <property type="entry name" value="ASST-like"/>
</dbReference>
<evidence type="ECO:0000256" key="2">
    <source>
        <dbReference type="ARBA" id="ARBA00022448"/>
    </source>
</evidence>
<evidence type="ECO:0000256" key="1">
    <source>
        <dbReference type="ARBA" id="ARBA00004141"/>
    </source>
</evidence>
<dbReference type="CDD" id="cd17327">
    <property type="entry name" value="MFS_FEN2_like"/>
    <property type="match status" value="1"/>
</dbReference>
<evidence type="ECO:0000256" key="6">
    <source>
        <dbReference type="ARBA" id="ARBA00037968"/>
    </source>
</evidence>
<feature type="transmembrane region" description="Helical" evidence="8">
    <location>
        <begin position="196"/>
        <end position="218"/>
    </location>
</feature>
<keyword evidence="3 8" id="KW-0812">Transmembrane</keyword>
<feature type="transmembrane region" description="Helical" evidence="8">
    <location>
        <begin position="137"/>
        <end position="156"/>
    </location>
</feature>